<accession>A0AAW2YYI3</accession>
<keyword evidence="5" id="KW-1133">Transmembrane helix</keyword>
<keyword evidence="5" id="KW-0472">Membrane</keyword>
<dbReference type="AlphaFoldDB" id="A0AAW2YYI3"/>
<dbReference type="InterPro" id="IPR027377">
    <property type="entry name" value="ZAR1/RTP1-5-like_Znf-3CxxC"/>
</dbReference>
<feature type="non-terminal residue" evidence="7">
    <location>
        <position position="207"/>
    </location>
</feature>
<evidence type="ECO:0000313" key="7">
    <source>
        <dbReference type="EMBL" id="KAL0481342.1"/>
    </source>
</evidence>
<keyword evidence="8" id="KW-1185">Reference proteome</keyword>
<keyword evidence="5" id="KW-0812">Transmembrane</keyword>
<dbReference type="SMART" id="SM01328">
    <property type="entry name" value="zf-3CxxC"/>
    <property type="match status" value="1"/>
</dbReference>
<feature type="region of interest" description="Disordered" evidence="4">
    <location>
        <begin position="32"/>
        <end position="64"/>
    </location>
</feature>
<evidence type="ECO:0000256" key="1">
    <source>
        <dbReference type="ARBA" id="ARBA00022723"/>
    </source>
</evidence>
<keyword evidence="2" id="KW-0863">Zinc-finger</keyword>
<dbReference type="GO" id="GO:0008270">
    <property type="term" value="F:zinc ion binding"/>
    <property type="evidence" value="ECO:0007669"/>
    <property type="project" value="UniProtKB-KW"/>
</dbReference>
<keyword evidence="3" id="KW-0862">Zinc</keyword>
<evidence type="ECO:0000259" key="6">
    <source>
        <dbReference type="SMART" id="SM01328"/>
    </source>
</evidence>
<name>A0AAW2YYI3_9EUKA</name>
<protein>
    <recommendedName>
        <fullName evidence="6">3CxxC-type domain-containing protein</fullName>
    </recommendedName>
</protein>
<evidence type="ECO:0000256" key="5">
    <source>
        <dbReference type="SAM" id="Phobius"/>
    </source>
</evidence>
<dbReference type="Proteomes" id="UP001431209">
    <property type="component" value="Unassembled WGS sequence"/>
</dbReference>
<feature type="domain" description="3CxxC-type" evidence="6">
    <location>
        <begin position="133"/>
        <end position="202"/>
    </location>
</feature>
<reference evidence="7 8" key="1">
    <citation type="submission" date="2024-03" db="EMBL/GenBank/DDBJ databases">
        <title>The Acrasis kona genome and developmental transcriptomes reveal deep origins of eukaryotic multicellular pathways.</title>
        <authorList>
            <person name="Sheikh S."/>
            <person name="Fu C.-J."/>
            <person name="Brown M.W."/>
            <person name="Baldauf S.L."/>
        </authorList>
    </citation>
    <scope>NUCLEOTIDE SEQUENCE [LARGE SCALE GENOMIC DNA]</scope>
    <source>
        <strain evidence="7 8">ATCC MYA-3509</strain>
    </source>
</reference>
<feature type="transmembrane region" description="Helical" evidence="5">
    <location>
        <begin position="6"/>
        <end position="24"/>
    </location>
</feature>
<comment type="caution">
    <text evidence="7">The sequence shown here is derived from an EMBL/GenBank/DDBJ whole genome shotgun (WGS) entry which is preliminary data.</text>
</comment>
<evidence type="ECO:0000256" key="4">
    <source>
        <dbReference type="SAM" id="MobiDB-lite"/>
    </source>
</evidence>
<evidence type="ECO:0000256" key="3">
    <source>
        <dbReference type="ARBA" id="ARBA00022833"/>
    </source>
</evidence>
<evidence type="ECO:0000313" key="8">
    <source>
        <dbReference type="Proteomes" id="UP001431209"/>
    </source>
</evidence>
<keyword evidence="1" id="KW-0479">Metal-binding</keyword>
<feature type="compositionally biased region" description="Basic and acidic residues" evidence="4">
    <location>
        <begin position="32"/>
        <end position="42"/>
    </location>
</feature>
<gene>
    <name evidence="7" type="ORF">AKO1_005075</name>
</gene>
<proteinExistence type="predicted"/>
<dbReference type="EMBL" id="JAOPGA020000756">
    <property type="protein sequence ID" value="KAL0481342.1"/>
    <property type="molecule type" value="Genomic_DNA"/>
</dbReference>
<evidence type="ECO:0000256" key="2">
    <source>
        <dbReference type="ARBA" id="ARBA00022771"/>
    </source>
</evidence>
<feature type="compositionally biased region" description="Polar residues" evidence="4">
    <location>
        <begin position="43"/>
        <end position="63"/>
    </location>
</feature>
<sequence>MLNINYIPIITFLVIGAIKLYGLLNPHNDQLDKPLTKPHSSDHTNQVHSESSAQGKNNQTHNDISCRRKVTQTPHKVEIHQPINAPEKQKKTLKQQIVTEKTTQKLRPSRSGKEFLVSYSPDFLSFATTTDKRYYGYFKCSCGRWWESGFTWINSKGHSFCQKCQGCGEFNGPSSIEPLIASKNSSSNKPHDQSRCGKCISLGGSCL</sequence>
<organism evidence="7 8">
    <name type="scientific">Acrasis kona</name>
    <dbReference type="NCBI Taxonomy" id="1008807"/>
    <lineage>
        <taxon>Eukaryota</taxon>
        <taxon>Discoba</taxon>
        <taxon>Heterolobosea</taxon>
        <taxon>Tetramitia</taxon>
        <taxon>Eutetramitia</taxon>
        <taxon>Acrasidae</taxon>
        <taxon>Acrasis</taxon>
    </lineage>
</organism>